<dbReference type="InterPro" id="IPR009075">
    <property type="entry name" value="AcylCo_DH/oxidase_C"/>
</dbReference>
<evidence type="ECO:0000256" key="4">
    <source>
        <dbReference type="ARBA" id="ARBA00022827"/>
    </source>
</evidence>
<evidence type="ECO:0000313" key="9">
    <source>
        <dbReference type="Proteomes" id="UP001595836"/>
    </source>
</evidence>
<keyword evidence="4" id="KW-0274">FAD</keyword>
<keyword evidence="9" id="KW-1185">Reference proteome</keyword>
<dbReference type="Proteomes" id="UP001595836">
    <property type="component" value="Unassembled WGS sequence"/>
</dbReference>
<dbReference type="Gene3D" id="1.10.540.10">
    <property type="entry name" value="Acyl-CoA dehydrogenase/oxidase, N-terminal domain"/>
    <property type="match status" value="1"/>
</dbReference>
<dbReference type="PANTHER" id="PTHR43884:SF20">
    <property type="entry name" value="ACYL-COA DEHYDROGENASE FADE28"/>
    <property type="match status" value="1"/>
</dbReference>
<name>A0ABV9PUB1_9ACTN</name>
<feature type="domain" description="Acyl-CoA dehydrogenase/oxidase C-terminal" evidence="6">
    <location>
        <begin position="237"/>
        <end position="370"/>
    </location>
</feature>
<sequence>MTQQVRTIQPEADPSIILPSEEREELRSVIVGFVDRHASHEAIRESVEADPGYSIARWATLNDELQIAALAVPEALGGHGFGFGDLGVILEETGAALLPEPILASGVVGCQALVRADDATAVADLLADVLAGRSVVATALDQTVALETADRTTVARGFAEGVLWGTAADHLVVVATSGTDTVLAVIDLAQVPATPREVVDLTRRRADLALEGAPARILVGADRSAQVLAELRRIQAASLAAEHAGIASRLVDATVEYVQQRQQFGRAIGSFQAVKHRLADMLVDRERARAAALYAMAVLDIEGAEDAEMAVAVASAVCADAATRSAYEAIQLHGGIGFTWEHSAHFYLRRMLGDEGAFGGGRVARREIAELAGV</sequence>
<reference evidence="9" key="1">
    <citation type="journal article" date="2019" name="Int. J. Syst. Evol. Microbiol.">
        <title>The Global Catalogue of Microorganisms (GCM) 10K type strain sequencing project: providing services to taxonomists for standard genome sequencing and annotation.</title>
        <authorList>
            <consortium name="The Broad Institute Genomics Platform"/>
            <consortium name="The Broad Institute Genome Sequencing Center for Infectious Disease"/>
            <person name="Wu L."/>
            <person name="Ma J."/>
        </authorList>
    </citation>
    <scope>NUCLEOTIDE SEQUENCE [LARGE SCALE GENOMIC DNA]</scope>
    <source>
        <strain evidence="9">JCM 11882</strain>
    </source>
</reference>
<evidence type="ECO:0000256" key="2">
    <source>
        <dbReference type="ARBA" id="ARBA00009347"/>
    </source>
</evidence>
<evidence type="ECO:0000259" key="6">
    <source>
        <dbReference type="Pfam" id="PF00441"/>
    </source>
</evidence>
<dbReference type="InterPro" id="IPR013786">
    <property type="entry name" value="AcylCoA_DH/ox_N"/>
</dbReference>
<comment type="caution">
    <text evidence="8">The sequence shown here is derived from an EMBL/GenBank/DDBJ whole genome shotgun (WGS) entry which is preliminary data.</text>
</comment>
<protein>
    <submittedName>
        <fullName evidence="8">Acyl-CoA dehydrogenase family protein</fullName>
    </submittedName>
</protein>
<evidence type="ECO:0000259" key="7">
    <source>
        <dbReference type="Pfam" id="PF02771"/>
    </source>
</evidence>
<dbReference type="EMBL" id="JBHSHP010000056">
    <property type="protein sequence ID" value="MFC4756034.1"/>
    <property type="molecule type" value="Genomic_DNA"/>
</dbReference>
<keyword evidence="5" id="KW-0560">Oxidoreductase</keyword>
<dbReference type="RefSeq" id="WP_344995917.1">
    <property type="nucleotide sequence ID" value="NZ_BAABCD010000053.1"/>
</dbReference>
<evidence type="ECO:0000256" key="1">
    <source>
        <dbReference type="ARBA" id="ARBA00001974"/>
    </source>
</evidence>
<feature type="domain" description="Acyl-CoA dehydrogenase/oxidase N-terminal" evidence="7">
    <location>
        <begin position="20"/>
        <end position="115"/>
    </location>
</feature>
<proteinExistence type="inferred from homology"/>
<dbReference type="Pfam" id="PF02771">
    <property type="entry name" value="Acyl-CoA_dh_N"/>
    <property type="match status" value="1"/>
</dbReference>
<gene>
    <name evidence="8" type="ORF">ACFO7U_14775</name>
</gene>
<dbReference type="SUPFAM" id="SSF47203">
    <property type="entry name" value="Acyl-CoA dehydrogenase C-terminal domain-like"/>
    <property type="match status" value="1"/>
</dbReference>
<comment type="similarity">
    <text evidence="2">Belongs to the acyl-CoA dehydrogenase family.</text>
</comment>
<dbReference type="PANTHER" id="PTHR43884">
    <property type="entry name" value="ACYL-COA DEHYDROGENASE"/>
    <property type="match status" value="1"/>
</dbReference>
<evidence type="ECO:0000256" key="3">
    <source>
        <dbReference type="ARBA" id="ARBA00022630"/>
    </source>
</evidence>
<dbReference type="SUPFAM" id="SSF56645">
    <property type="entry name" value="Acyl-CoA dehydrogenase NM domain-like"/>
    <property type="match status" value="1"/>
</dbReference>
<comment type="cofactor">
    <cofactor evidence="1">
        <name>FAD</name>
        <dbReference type="ChEBI" id="CHEBI:57692"/>
    </cofactor>
</comment>
<dbReference type="Gene3D" id="1.20.140.10">
    <property type="entry name" value="Butyryl-CoA Dehydrogenase, subunit A, domain 3"/>
    <property type="match status" value="1"/>
</dbReference>
<dbReference type="InterPro" id="IPR036250">
    <property type="entry name" value="AcylCo_DH-like_C"/>
</dbReference>
<organism evidence="8 9">
    <name type="scientific">Dietzia aurantiaca</name>
    <dbReference type="NCBI Taxonomy" id="983873"/>
    <lineage>
        <taxon>Bacteria</taxon>
        <taxon>Bacillati</taxon>
        <taxon>Actinomycetota</taxon>
        <taxon>Actinomycetes</taxon>
        <taxon>Mycobacteriales</taxon>
        <taxon>Dietziaceae</taxon>
        <taxon>Dietzia</taxon>
    </lineage>
</organism>
<dbReference type="InterPro" id="IPR009100">
    <property type="entry name" value="AcylCoA_DH/oxidase_NM_dom_sf"/>
</dbReference>
<dbReference type="Pfam" id="PF00441">
    <property type="entry name" value="Acyl-CoA_dh_1"/>
    <property type="match status" value="1"/>
</dbReference>
<dbReference type="InterPro" id="IPR037069">
    <property type="entry name" value="AcylCoA_DH/ox_N_sf"/>
</dbReference>
<evidence type="ECO:0000313" key="8">
    <source>
        <dbReference type="EMBL" id="MFC4756034.1"/>
    </source>
</evidence>
<evidence type="ECO:0000256" key="5">
    <source>
        <dbReference type="ARBA" id="ARBA00023002"/>
    </source>
</evidence>
<accession>A0ABV9PUB1</accession>
<keyword evidence="3" id="KW-0285">Flavoprotein</keyword>